<comment type="caution">
    <text evidence="3">The sequence shown here is derived from an EMBL/GenBank/DDBJ whole genome shotgun (WGS) entry which is preliminary data.</text>
</comment>
<feature type="transmembrane region" description="Helical" evidence="1">
    <location>
        <begin position="7"/>
        <end position="25"/>
    </location>
</feature>
<organism evidence="3 4">
    <name type="scientific">Solemya pervernicosa gill symbiont</name>
    <dbReference type="NCBI Taxonomy" id="642797"/>
    <lineage>
        <taxon>Bacteria</taxon>
        <taxon>Pseudomonadati</taxon>
        <taxon>Pseudomonadota</taxon>
        <taxon>Gammaproteobacteria</taxon>
        <taxon>sulfur-oxidizing symbionts</taxon>
    </lineage>
</organism>
<reference evidence="3 4" key="1">
    <citation type="submission" date="2016-11" db="EMBL/GenBank/DDBJ databases">
        <title>Mixed transmission modes and dynamic genome evolution in an obligate animal-bacterial symbiosis.</title>
        <authorList>
            <person name="Russell S.L."/>
            <person name="Corbett-Detig R.B."/>
            <person name="Cavanaugh C.M."/>
        </authorList>
    </citation>
    <scope>NUCLEOTIDE SEQUENCE [LARGE SCALE GENOMIC DNA]</scope>
    <source>
        <strain evidence="3">Sveles-Q1</strain>
    </source>
</reference>
<keyword evidence="1" id="KW-0812">Transmembrane</keyword>
<dbReference type="EMBL" id="MPRL01000005">
    <property type="protein sequence ID" value="OOZ41870.1"/>
    <property type="molecule type" value="Genomic_DNA"/>
</dbReference>
<accession>A0A1T2L9W7</accession>
<name>A0A1T2L9W7_9GAMM</name>
<keyword evidence="1" id="KW-0472">Membrane</keyword>
<dbReference type="AlphaFoldDB" id="A0A1T2L9W7"/>
<evidence type="ECO:0000256" key="1">
    <source>
        <dbReference type="SAM" id="Phobius"/>
    </source>
</evidence>
<protein>
    <recommendedName>
        <fullName evidence="2">DUF7380 domain-containing protein</fullName>
    </recommendedName>
</protein>
<proteinExistence type="predicted"/>
<keyword evidence="1" id="KW-1133">Transmembrane helix</keyword>
<feature type="domain" description="DUF7380" evidence="2">
    <location>
        <begin position="128"/>
        <end position="297"/>
    </location>
</feature>
<sequence length="469" mass="52111">MSESGRLVIIALVVSCVLALLQSYISATELRQILEADAAAEGVALTIPSNTLKDPLFWEMFTRQSLWFLIASVLTGIGIQLIAKLPNKLDVLIQSKVTSNATDGPPPHTQALIPTANNSENKMTRYPESTPVSKEAFEQSGWQDILESVKKEDYSSMWQAFSSAAQESIEVERLSEGRILWLLADACSMALRPSSLNEPFAPFTILDGKRSALPEDLNPEEIDLLSSIYADIDEPKLCARISDLVWLAKKPKDPQAAISAIDAYRQVPIDTESWIRDGRVCWDRSIQLCLMLKAGAGDRLHQIEESLQAALLGTAATDGNLVLWIADLLQKHRLAKTVATHICEHLENLANEHSDKGNLLVARDHYEAASDWYKRVDNKEKSAEMTVNCAETWAKEAIARQSSDSSPSHIAAASFYENAIQKYRTIPRAYRDSHNVDSHINELRDRLSGSRYFCGSLFWASKPKQAANT</sequence>
<evidence type="ECO:0000259" key="2">
    <source>
        <dbReference type="Pfam" id="PF24098"/>
    </source>
</evidence>
<dbReference type="Proteomes" id="UP000191110">
    <property type="component" value="Unassembled WGS sequence"/>
</dbReference>
<dbReference type="Pfam" id="PF24098">
    <property type="entry name" value="DUF7380"/>
    <property type="match status" value="1"/>
</dbReference>
<dbReference type="InterPro" id="IPR055804">
    <property type="entry name" value="DUF7380"/>
</dbReference>
<evidence type="ECO:0000313" key="3">
    <source>
        <dbReference type="EMBL" id="OOZ41870.1"/>
    </source>
</evidence>
<keyword evidence="4" id="KW-1185">Reference proteome</keyword>
<evidence type="ECO:0000313" key="4">
    <source>
        <dbReference type="Proteomes" id="UP000191110"/>
    </source>
</evidence>
<feature type="transmembrane region" description="Helical" evidence="1">
    <location>
        <begin position="65"/>
        <end position="83"/>
    </location>
</feature>
<dbReference type="RefSeq" id="WP_078482494.1">
    <property type="nucleotide sequence ID" value="NZ_MPRL01000005.1"/>
</dbReference>
<dbReference type="OrthoDB" id="5519791at2"/>
<gene>
    <name evidence="3" type="ORF">BOW53_02430</name>
</gene>